<dbReference type="RefSeq" id="WP_124232122.1">
    <property type="nucleotide sequence ID" value="NZ_RHHM01000003.1"/>
</dbReference>
<dbReference type="OrthoDB" id="6473374at2"/>
<reference evidence="1 2" key="1">
    <citation type="submission" date="2018-10" db="EMBL/GenBank/DDBJ databases">
        <title>Draft genome sequence for the type isolate of Erwinia psidii, agent causal of bacterial blight in guava (Psidium guajava) and wilt and die-back of Eucalyptus spp.</title>
        <authorList>
            <person name="Hermenegildo P.S."/>
            <person name="Santos S.A."/>
            <person name="Guimaraes L.M.S."/>
            <person name="Vidigal P.M.P."/>
            <person name="Pereira I.C."/>
            <person name="Badel J.L."/>
            <person name="Alfenas-Zerbini P."/>
            <person name="Ferreira M.A.S.V."/>
            <person name="Alfenas A.C."/>
        </authorList>
    </citation>
    <scope>NUCLEOTIDE SEQUENCE [LARGE SCALE GENOMIC DNA]</scope>
    <source>
        <strain evidence="1 2">IBSBF 435</strain>
    </source>
</reference>
<keyword evidence="2" id="KW-1185">Reference proteome</keyword>
<protein>
    <submittedName>
        <fullName evidence="1">Uncharacterized protein</fullName>
    </submittedName>
</protein>
<dbReference type="EMBL" id="RHHM01000003">
    <property type="protein sequence ID" value="RQM39142.1"/>
    <property type="molecule type" value="Genomic_DNA"/>
</dbReference>
<evidence type="ECO:0000313" key="2">
    <source>
        <dbReference type="Proteomes" id="UP000279457"/>
    </source>
</evidence>
<organism evidence="1 2">
    <name type="scientific">Erwinia psidii</name>
    <dbReference type="NCBI Taxonomy" id="69224"/>
    <lineage>
        <taxon>Bacteria</taxon>
        <taxon>Pseudomonadati</taxon>
        <taxon>Pseudomonadota</taxon>
        <taxon>Gammaproteobacteria</taxon>
        <taxon>Enterobacterales</taxon>
        <taxon>Erwiniaceae</taxon>
        <taxon>Erwinia</taxon>
    </lineage>
</organism>
<proteinExistence type="predicted"/>
<dbReference type="Proteomes" id="UP000279457">
    <property type="component" value="Unassembled WGS sequence"/>
</dbReference>
<dbReference type="AlphaFoldDB" id="A0A3N6TV62"/>
<evidence type="ECO:0000313" key="1">
    <source>
        <dbReference type="EMBL" id="RQM39142.1"/>
    </source>
</evidence>
<comment type="caution">
    <text evidence="1">The sequence shown here is derived from an EMBL/GenBank/DDBJ whole genome shotgun (WGS) entry which is preliminary data.</text>
</comment>
<name>A0A3N6TV62_9GAMM</name>
<accession>A0A3N6TV62</accession>
<sequence>MQRQSDAERIRQLGLINSQKCMTVIMRARYESNLTRDFINRLSSRHRGLVYFYASIPKLRHKFKFEELEKYESKQVISSLRDLRELFKSIPPALLDSDSEI</sequence>
<gene>
    <name evidence="1" type="ORF">EB241_05135</name>
</gene>